<dbReference type="STRING" id="1379870.SD10_12255"/>
<dbReference type="Pfam" id="PF05635">
    <property type="entry name" value="23S_rRNA_IVP"/>
    <property type="match status" value="1"/>
</dbReference>
<proteinExistence type="predicted"/>
<dbReference type="PANTHER" id="PTHR38471:SF2">
    <property type="entry name" value="FOUR HELIX BUNDLE PROTEIN"/>
    <property type="match status" value="1"/>
</dbReference>
<dbReference type="KEGG" id="srd:SD10_12255"/>
<organism evidence="1 2">
    <name type="scientific">Spirosoma radiotolerans</name>
    <dbReference type="NCBI Taxonomy" id="1379870"/>
    <lineage>
        <taxon>Bacteria</taxon>
        <taxon>Pseudomonadati</taxon>
        <taxon>Bacteroidota</taxon>
        <taxon>Cytophagia</taxon>
        <taxon>Cytophagales</taxon>
        <taxon>Cytophagaceae</taxon>
        <taxon>Spirosoma</taxon>
    </lineage>
</organism>
<dbReference type="OrthoDB" id="5515766at2"/>
<dbReference type="InterPro" id="IPR036583">
    <property type="entry name" value="23S_rRNA_IVS_sf"/>
</dbReference>
<dbReference type="Gene3D" id="1.20.1440.60">
    <property type="entry name" value="23S rRNA-intervening sequence"/>
    <property type="match status" value="1"/>
</dbReference>
<dbReference type="CDD" id="cd16377">
    <property type="entry name" value="23S_rRNA_IVP_like"/>
    <property type="match status" value="1"/>
</dbReference>
<evidence type="ECO:0008006" key="3">
    <source>
        <dbReference type="Google" id="ProtNLM"/>
    </source>
</evidence>
<dbReference type="RefSeq" id="WP_046574052.1">
    <property type="nucleotide sequence ID" value="NZ_CP010429.1"/>
</dbReference>
<dbReference type="AlphaFoldDB" id="A0A0E3V7M2"/>
<dbReference type="EMBL" id="CP010429">
    <property type="protein sequence ID" value="AKD55556.1"/>
    <property type="molecule type" value="Genomic_DNA"/>
</dbReference>
<sequence>MAKINRFEELDVWQLARQVSDDIYWLTQKGTFSKDFELKNQINWASGSIMDNIAEGFRRANRAEFILFLGYSSGSGTEVKSQLYRALDRHHVTLDCFNELYARTDRIGNMLFWLIQSLKKSPVRGLRYKVDEPEIAYLVEDFPDLAP</sequence>
<protein>
    <recommendedName>
        <fullName evidence="3">30S ribosomal protein S23</fullName>
    </recommendedName>
</protein>
<dbReference type="InterPro" id="IPR012657">
    <property type="entry name" value="23S_rRNA-intervening_sequence"/>
</dbReference>
<dbReference type="NCBIfam" id="TIGR02436">
    <property type="entry name" value="four helix bundle protein"/>
    <property type="match status" value="1"/>
</dbReference>
<keyword evidence="2" id="KW-1185">Reference proteome</keyword>
<name>A0A0E3V7M2_9BACT</name>
<dbReference type="Proteomes" id="UP000033054">
    <property type="component" value="Chromosome"/>
</dbReference>
<evidence type="ECO:0000313" key="1">
    <source>
        <dbReference type="EMBL" id="AKD55556.1"/>
    </source>
</evidence>
<dbReference type="PANTHER" id="PTHR38471">
    <property type="entry name" value="FOUR HELIX BUNDLE PROTEIN"/>
    <property type="match status" value="1"/>
</dbReference>
<gene>
    <name evidence="1" type="ORF">SD10_12255</name>
</gene>
<dbReference type="HOGENOM" id="CLU_129874_0_0_10"/>
<accession>A0A0E3V7M2</accession>
<evidence type="ECO:0000313" key="2">
    <source>
        <dbReference type="Proteomes" id="UP000033054"/>
    </source>
</evidence>
<dbReference type="PATRIC" id="fig|1379870.5.peg.2661"/>
<reference evidence="1 2" key="1">
    <citation type="journal article" date="2014" name="Curr. Microbiol.">
        <title>Spirosoma radiotolerans sp. nov., a gamma-radiation-resistant bacterium isolated from gamma ray-irradiated soil.</title>
        <authorList>
            <person name="Lee J.J."/>
            <person name="Srinivasan S."/>
            <person name="Lim S."/>
            <person name="Joe M."/>
            <person name="Im S."/>
            <person name="Bae S.I."/>
            <person name="Park K.R."/>
            <person name="Han J.H."/>
            <person name="Park S.H."/>
            <person name="Joo B.M."/>
            <person name="Park S.J."/>
            <person name="Kim M.K."/>
        </authorList>
    </citation>
    <scope>NUCLEOTIDE SEQUENCE [LARGE SCALE GENOMIC DNA]</scope>
    <source>
        <strain evidence="1 2">DG5A</strain>
    </source>
</reference>
<dbReference type="SUPFAM" id="SSF158446">
    <property type="entry name" value="IVS-encoded protein-like"/>
    <property type="match status" value="1"/>
</dbReference>